<keyword evidence="2" id="KW-0067">ATP-binding</keyword>
<accession>X0VT33</accession>
<protein>
    <recommendedName>
        <fullName evidence="4">Dephospho-CoA kinase</fullName>
    </recommendedName>
</protein>
<dbReference type="InterPro" id="IPR001977">
    <property type="entry name" value="Depp_CoAkinase"/>
</dbReference>
<dbReference type="Pfam" id="PF01121">
    <property type="entry name" value="CoaE"/>
    <property type="match status" value="1"/>
</dbReference>
<dbReference type="InterPro" id="IPR027417">
    <property type="entry name" value="P-loop_NTPase"/>
</dbReference>
<comment type="caution">
    <text evidence="3">The sequence shown here is derived from an EMBL/GenBank/DDBJ whole genome shotgun (WGS) entry which is preliminary data.</text>
</comment>
<dbReference type="AlphaFoldDB" id="X0VT33"/>
<feature type="non-terminal residue" evidence="3">
    <location>
        <position position="91"/>
    </location>
</feature>
<gene>
    <name evidence="3" type="ORF">S01H1_43969</name>
</gene>
<keyword evidence="1" id="KW-0547">Nucleotide-binding</keyword>
<evidence type="ECO:0000256" key="2">
    <source>
        <dbReference type="ARBA" id="ARBA00022840"/>
    </source>
</evidence>
<name>X0VT33_9ZZZZ</name>
<evidence type="ECO:0008006" key="4">
    <source>
        <dbReference type="Google" id="ProtNLM"/>
    </source>
</evidence>
<evidence type="ECO:0000313" key="3">
    <source>
        <dbReference type="EMBL" id="GAG03701.1"/>
    </source>
</evidence>
<reference evidence="3" key="1">
    <citation type="journal article" date="2014" name="Front. Microbiol.">
        <title>High frequency of phylogenetically diverse reductive dehalogenase-homologous genes in deep subseafloor sedimentary metagenomes.</title>
        <authorList>
            <person name="Kawai M."/>
            <person name="Futagami T."/>
            <person name="Toyoda A."/>
            <person name="Takaki Y."/>
            <person name="Nishi S."/>
            <person name="Hori S."/>
            <person name="Arai W."/>
            <person name="Tsubouchi T."/>
            <person name="Morono Y."/>
            <person name="Uchiyama I."/>
            <person name="Ito T."/>
            <person name="Fujiyama A."/>
            <person name="Inagaki F."/>
            <person name="Takami H."/>
        </authorList>
    </citation>
    <scope>NUCLEOTIDE SEQUENCE</scope>
    <source>
        <strain evidence="3">Expedition CK06-06</strain>
    </source>
</reference>
<dbReference type="PANTHER" id="PTHR10695:SF46">
    <property type="entry name" value="BIFUNCTIONAL COENZYME A SYNTHASE-RELATED"/>
    <property type="match status" value="1"/>
</dbReference>
<dbReference type="Gene3D" id="3.40.50.300">
    <property type="entry name" value="P-loop containing nucleotide triphosphate hydrolases"/>
    <property type="match status" value="1"/>
</dbReference>
<dbReference type="SUPFAM" id="SSF52540">
    <property type="entry name" value="P-loop containing nucleoside triphosphate hydrolases"/>
    <property type="match status" value="1"/>
</dbReference>
<evidence type="ECO:0000256" key="1">
    <source>
        <dbReference type="ARBA" id="ARBA00022741"/>
    </source>
</evidence>
<dbReference type="GO" id="GO:0015937">
    <property type="term" value="P:coenzyme A biosynthetic process"/>
    <property type="evidence" value="ECO:0007669"/>
    <property type="project" value="InterPro"/>
</dbReference>
<dbReference type="PANTHER" id="PTHR10695">
    <property type="entry name" value="DEPHOSPHO-COA KINASE-RELATED"/>
    <property type="match status" value="1"/>
</dbReference>
<dbReference type="GO" id="GO:0005524">
    <property type="term" value="F:ATP binding"/>
    <property type="evidence" value="ECO:0007669"/>
    <property type="project" value="UniProtKB-KW"/>
</dbReference>
<dbReference type="GO" id="GO:0004140">
    <property type="term" value="F:dephospho-CoA kinase activity"/>
    <property type="evidence" value="ECO:0007669"/>
    <property type="project" value="InterPro"/>
</dbReference>
<dbReference type="PROSITE" id="PS51219">
    <property type="entry name" value="DPCK"/>
    <property type="match status" value="1"/>
</dbReference>
<proteinExistence type="predicted"/>
<dbReference type="EMBL" id="BARS01028030">
    <property type="protein sequence ID" value="GAG03701.1"/>
    <property type="molecule type" value="Genomic_DNA"/>
</dbReference>
<dbReference type="CDD" id="cd02022">
    <property type="entry name" value="DPCK"/>
    <property type="match status" value="1"/>
</dbReference>
<organism evidence="3">
    <name type="scientific">marine sediment metagenome</name>
    <dbReference type="NCBI Taxonomy" id="412755"/>
    <lineage>
        <taxon>unclassified sequences</taxon>
        <taxon>metagenomes</taxon>
        <taxon>ecological metagenomes</taxon>
    </lineage>
</organism>
<sequence length="91" mass="10375">MIVVGLTGTVGTGKSTVARFFKELGAYIVDWDELAREVIRPHSKAWSEIVDYFGKHFLNEDSTINRRKLAKAVFSDKEKLEKLNQIVHPEV</sequence>
<dbReference type="NCBIfam" id="TIGR00152">
    <property type="entry name" value="dephospho-CoA kinase"/>
    <property type="match status" value="1"/>
</dbReference>